<feature type="region of interest" description="Disordered" evidence="1">
    <location>
        <begin position="235"/>
        <end position="268"/>
    </location>
</feature>
<comment type="caution">
    <text evidence="3">The sequence shown here is derived from an EMBL/GenBank/DDBJ whole genome shotgun (WGS) entry which is preliminary data.</text>
</comment>
<organism evidence="3 4">
    <name type="scientific">Kutzneria kofuensis</name>
    <dbReference type="NCBI Taxonomy" id="103725"/>
    <lineage>
        <taxon>Bacteria</taxon>
        <taxon>Bacillati</taxon>
        <taxon>Actinomycetota</taxon>
        <taxon>Actinomycetes</taxon>
        <taxon>Pseudonocardiales</taxon>
        <taxon>Pseudonocardiaceae</taxon>
        <taxon>Kutzneria</taxon>
    </lineage>
</organism>
<evidence type="ECO:0000256" key="2">
    <source>
        <dbReference type="SAM" id="Phobius"/>
    </source>
</evidence>
<keyword evidence="2" id="KW-1133">Transmembrane helix</keyword>
<keyword evidence="2" id="KW-0812">Transmembrane</keyword>
<dbReference type="AlphaFoldDB" id="A0A7W9KLJ2"/>
<dbReference type="RefSeq" id="WP_184866658.1">
    <property type="nucleotide sequence ID" value="NZ_BAAAWY010000019.1"/>
</dbReference>
<keyword evidence="4" id="KW-1185">Reference proteome</keyword>
<sequence length="404" mass="42201">MSDPFDLPERELPEPVRRAALRRVMTEIAHEPPRRKSGLVPLLIAASVVVLMAGATIVTTTVLGNNDHKINTAGPSATTTTSAGGRENGFDLFHAQRDWGTSEEMGRCAEADNRGNSTWVPLLRVERNNLVALLYRVGNDMVFCQLTPKTVTAKSAPYPAPPTGSVPAKILFITAEGTYAGVTAPGIDNLVIMPSNSVVGEPSAIGNGVFILPNSYKRTDTMTLRGFTVPDYGVPKADLPQPLPVSQQSGDPRGDRSSAAGQRLGDCLSGSNPPVADADWYAPGASIVVDSKDWIQVGVQGGSLVWCTSDPNAPAAYVPLAPTTHSIQWTSATKLGGANIATQLAGIASNPDAATVTVQAPGMEARTAAIDHGTFIVTGTGPPVGGSNVIVKDSNGTVLDQFTI</sequence>
<reference evidence="3 4" key="1">
    <citation type="submission" date="2020-08" db="EMBL/GenBank/DDBJ databases">
        <title>Sequencing the genomes of 1000 actinobacteria strains.</title>
        <authorList>
            <person name="Klenk H.-P."/>
        </authorList>
    </citation>
    <scope>NUCLEOTIDE SEQUENCE [LARGE SCALE GENOMIC DNA]</scope>
    <source>
        <strain evidence="3 4">DSM 43851</strain>
    </source>
</reference>
<keyword evidence="2" id="KW-0472">Membrane</keyword>
<accession>A0A7W9KLJ2</accession>
<protein>
    <submittedName>
        <fullName evidence="3">Uncharacterized protein</fullName>
    </submittedName>
</protein>
<evidence type="ECO:0000313" key="4">
    <source>
        <dbReference type="Proteomes" id="UP000585638"/>
    </source>
</evidence>
<proteinExistence type="predicted"/>
<evidence type="ECO:0000256" key="1">
    <source>
        <dbReference type="SAM" id="MobiDB-lite"/>
    </source>
</evidence>
<dbReference type="EMBL" id="JACHIR010000001">
    <property type="protein sequence ID" value="MBB5894781.1"/>
    <property type="molecule type" value="Genomic_DNA"/>
</dbReference>
<feature type="transmembrane region" description="Helical" evidence="2">
    <location>
        <begin position="39"/>
        <end position="63"/>
    </location>
</feature>
<name>A0A7W9KLJ2_9PSEU</name>
<evidence type="ECO:0000313" key="3">
    <source>
        <dbReference type="EMBL" id="MBB5894781.1"/>
    </source>
</evidence>
<gene>
    <name evidence="3" type="ORF">BJ998_005977</name>
</gene>
<dbReference type="Proteomes" id="UP000585638">
    <property type="component" value="Unassembled WGS sequence"/>
</dbReference>